<sequence>MSGGVSGGLEEAVRAEVERHHRVLQDWLGGGPGDLAAFGAAHAPAFTLAGPDGTVLRLEEVLDQVRAARGTAPGLRVTIRDVRLVAHADGLLVAAYEEWHHRPGGGAGRGRRATAVLLREPALRWLHLQETWLPR</sequence>
<organism evidence="2 3">
    <name type="scientific">Nonomuraea pusilla</name>
    <dbReference type="NCBI Taxonomy" id="46177"/>
    <lineage>
        <taxon>Bacteria</taxon>
        <taxon>Bacillati</taxon>
        <taxon>Actinomycetota</taxon>
        <taxon>Actinomycetes</taxon>
        <taxon>Streptosporangiales</taxon>
        <taxon>Streptosporangiaceae</taxon>
        <taxon>Nonomuraea</taxon>
    </lineage>
</organism>
<name>A0A1H7WVY4_9ACTN</name>
<evidence type="ECO:0000259" key="1">
    <source>
        <dbReference type="Pfam" id="PF14534"/>
    </source>
</evidence>
<dbReference type="InterPro" id="IPR016918">
    <property type="entry name" value="UCP029394"/>
</dbReference>
<dbReference type="PIRSF" id="PIRSF029394">
    <property type="entry name" value="UCP029394"/>
    <property type="match status" value="1"/>
</dbReference>
<protein>
    <recommendedName>
        <fullName evidence="1">DUF4440 domain-containing protein</fullName>
    </recommendedName>
</protein>
<evidence type="ECO:0000313" key="3">
    <source>
        <dbReference type="Proteomes" id="UP000198953"/>
    </source>
</evidence>
<dbReference type="InterPro" id="IPR032710">
    <property type="entry name" value="NTF2-like_dom_sf"/>
</dbReference>
<dbReference type="SUPFAM" id="SSF54427">
    <property type="entry name" value="NTF2-like"/>
    <property type="match status" value="1"/>
</dbReference>
<keyword evidence="3" id="KW-1185">Reference proteome</keyword>
<dbReference type="Pfam" id="PF14534">
    <property type="entry name" value="DUF4440"/>
    <property type="match status" value="1"/>
</dbReference>
<dbReference type="RefSeq" id="WP_091102683.1">
    <property type="nucleotide sequence ID" value="NZ_FOBF01000011.1"/>
</dbReference>
<dbReference type="STRING" id="46177.SAMN05660976_04621"/>
<feature type="domain" description="DUF4440" evidence="1">
    <location>
        <begin position="33"/>
        <end position="120"/>
    </location>
</feature>
<reference evidence="2 3" key="1">
    <citation type="submission" date="2016-10" db="EMBL/GenBank/DDBJ databases">
        <authorList>
            <person name="de Groot N.N."/>
        </authorList>
    </citation>
    <scope>NUCLEOTIDE SEQUENCE [LARGE SCALE GENOMIC DNA]</scope>
    <source>
        <strain evidence="2 3">DSM 43357</strain>
    </source>
</reference>
<dbReference type="Proteomes" id="UP000198953">
    <property type="component" value="Unassembled WGS sequence"/>
</dbReference>
<proteinExistence type="predicted"/>
<dbReference type="OrthoDB" id="4570375at2"/>
<dbReference type="InterPro" id="IPR027843">
    <property type="entry name" value="DUF4440"/>
</dbReference>
<dbReference type="AlphaFoldDB" id="A0A1H7WVY4"/>
<accession>A0A1H7WVY4</accession>
<evidence type="ECO:0000313" key="2">
    <source>
        <dbReference type="EMBL" id="SEM25455.1"/>
    </source>
</evidence>
<gene>
    <name evidence="2" type="ORF">SAMN05660976_04621</name>
</gene>
<dbReference type="Gene3D" id="3.10.450.50">
    <property type="match status" value="1"/>
</dbReference>
<dbReference type="EMBL" id="FOBF01000011">
    <property type="protein sequence ID" value="SEM25455.1"/>
    <property type="molecule type" value="Genomic_DNA"/>
</dbReference>